<evidence type="ECO:0000313" key="1">
    <source>
        <dbReference type="EMBL" id="KFK23607.1"/>
    </source>
</evidence>
<dbReference type="EMBL" id="KL977298">
    <property type="protein sequence ID" value="KFK23607.1"/>
    <property type="molecule type" value="Genomic_DNA"/>
</dbReference>
<protein>
    <submittedName>
        <fullName evidence="1">Uncharacterized protein</fullName>
    </submittedName>
</protein>
<proteinExistence type="predicted"/>
<keyword evidence="2" id="KW-1185">Reference proteome</keyword>
<evidence type="ECO:0000313" key="2">
    <source>
        <dbReference type="Proteomes" id="UP000029120"/>
    </source>
</evidence>
<feature type="non-terminal residue" evidence="1">
    <location>
        <position position="1"/>
    </location>
</feature>
<gene>
    <name evidence="1" type="ORF">AALP_AAs53182U000100</name>
</gene>
<accession>A0A087G155</accession>
<dbReference type="Proteomes" id="UP000029120">
    <property type="component" value="Unassembled WGS sequence"/>
</dbReference>
<name>A0A087G155_ARAAL</name>
<organism evidence="1 2">
    <name type="scientific">Arabis alpina</name>
    <name type="common">Alpine rock-cress</name>
    <dbReference type="NCBI Taxonomy" id="50452"/>
    <lineage>
        <taxon>Eukaryota</taxon>
        <taxon>Viridiplantae</taxon>
        <taxon>Streptophyta</taxon>
        <taxon>Embryophyta</taxon>
        <taxon>Tracheophyta</taxon>
        <taxon>Spermatophyta</taxon>
        <taxon>Magnoliopsida</taxon>
        <taxon>eudicotyledons</taxon>
        <taxon>Gunneridae</taxon>
        <taxon>Pentapetalae</taxon>
        <taxon>rosids</taxon>
        <taxon>malvids</taxon>
        <taxon>Brassicales</taxon>
        <taxon>Brassicaceae</taxon>
        <taxon>Arabideae</taxon>
        <taxon>Arabis</taxon>
    </lineage>
</organism>
<reference evidence="2" key="1">
    <citation type="journal article" date="2015" name="Nat. Plants">
        <title>Genome expansion of Arabis alpina linked with retrotransposition and reduced symmetric DNA methylation.</title>
        <authorList>
            <person name="Willing E.M."/>
            <person name="Rawat V."/>
            <person name="Mandakova T."/>
            <person name="Maumus F."/>
            <person name="James G.V."/>
            <person name="Nordstroem K.J."/>
            <person name="Becker C."/>
            <person name="Warthmann N."/>
            <person name="Chica C."/>
            <person name="Szarzynska B."/>
            <person name="Zytnicki M."/>
            <person name="Albani M.C."/>
            <person name="Kiefer C."/>
            <person name="Bergonzi S."/>
            <person name="Castaings L."/>
            <person name="Mateos J.L."/>
            <person name="Berns M.C."/>
            <person name="Bujdoso N."/>
            <person name="Piofczyk T."/>
            <person name="de Lorenzo L."/>
            <person name="Barrero-Sicilia C."/>
            <person name="Mateos I."/>
            <person name="Piednoel M."/>
            <person name="Hagmann J."/>
            <person name="Chen-Min-Tao R."/>
            <person name="Iglesias-Fernandez R."/>
            <person name="Schuster S.C."/>
            <person name="Alonso-Blanco C."/>
            <person name="Roudier F."/>
            <person name="Carbonero P."/>
            <person name="Paz-Ares J."/>
            <person name="Davis S.J."/>
            <person name="Pecinka A."/>
            <person name="Quesneville H."/>
            <person name="Colot V."/>
            <person name="Lysak M.A."/>
            <person name="Weigel D."/>
            <person name="Coupland G."/>
            <person name="Schneeberger K."/>
        </authorList>
    </citation>
    <scope>NUCLEOTIDE SEQUENCE [LARGE SCALE GENOMIC DNA]</scope>
    <source>
        <strain evidence="2">cv. Pajares</strain>
    </source>
</reference>
<sequence>FSEAVQSDG</sequence>